<reference evidence="2 3" key="1">
    <citation type="submission" date="2009-01" db="EMBL/GenBank/DDBJ databases">
        <authorList>
            <person name="Fulton L."/>
            <person name="Clifton S."/>
            <person name="Fulton B."/>
            <person name="Xu J."/>
            <person name="Minx P."/>
            <person name="Pepin K.H."/>
            <person name="Johnson M."/>
            <person name="Bhonagiri V."/>
            <person name="Nash W.E."/>
            <person name="Mardis E.R."/>
            <person name="Wilson R.K."/>
        </authorList>
    </citation>
    <scope>NUCLEOTIDE SEQUENCE [LARGE SCALE GENOMIC DNA]</scope>
    <source>
        <strain evidence="3">DSM 10507 / JCM 14656 / S5a33</strain>
    </source>
</reference>
<comment type="caution">
    <text evidence="2">The sequence shown here is derived from an EMBL/GenBank/DDBJ whole genome shotgun (WGS) entry which is preliminary data.</text>
</comment>
<dbReference type="Gene3D" id="3.40.50.10880">
    <property type="entry name" value="Uncharacterised protein PF01937, DUF89, domain 3"/>
    <property type="match status" value="1"/>
</dbReference>
<dbReference type="InterPro" id="IPR036075">
    <property type="entry name" value="ARMT-1-like_metal-bd_sf"/>
</dbReference>
<dbReference type="Proteomes" id="UP000003100">
    <property type="component" value="Unassembled WGS sequence"/>
</dbReference>
<accession>C0CHD9</accession>
<dbReference type="Pfam" id="PF01937">
    <property type="entry name" value="ARMT1-like_dom"/>
    <property type="match status" value="1"/>
</dbReference>
<keyword evidence="3" id="KW-1185">Reference proteome</keyword>
<dbReference type="RefSeq" id="WP_005945139.1">
    <property type="nucleotide sequence ID" value="NZ_CP136423.1"/>
</dbReference>
<dbReference type="AlphaFoldDB" id="C0CHD9"/>
<reference evidence="2 3" key="2">
    <citation type="submission" date="2009-02" db="EMBL/GenBank/DDBJ databases">
        <title>Draft genome sequence of Blautia hydrogenotrophica DSM 10507 (Ruminococcus hydrogenotrophicus DSM 10507).</title>
        <authorList>
            <person name="Sudarsanam P."/>
            <person name="Ley R."/>
            <person name="Guruge J."/>
            <person name="Turnbaugh P.J."/>
            <person name="Mahowald M."/>
            <person name="Liep D."/>
            <person name="Gordon J."/>
        </authorList>
    </citation>
    <scope>NUCLEOTIDE SEQUENCE [LARGE SCALE GENOMIC DNA]</scope>
    <source>
        <strain evidence="3">DSM 10507 / JCM 14656 / S5a33</strain>
    </source>
</reference>
<proteinExistence type="predicted"/>
<dbReference type="SUPFAM" id="SSF111321">
    <property type="entry name" value="AF1104-like"/>
    <property type="match status" value="1"/>
</dbReference>
<dbReference type="eggNOG" id="COG1578">
    <property type="taxonomic scope" value="Bacteria"/>
</dbReference>
<dbReference type="Gene3D" id="1.10.285.20">
    <property type="entry name" value="Uncharacterised protein PF01937, DUF89, domain 2"/>
    <property type="match status" value="1"/>
</dbReference>
<feature type="domain" description="Damage-control phosphatase ARMT1-like metal-binding" evidence="1">
    <location>
        <begin position="5"/>
        <end position="278"/>
    </location>
</feature>
<organism evidence="2 3">
    <name type="scientific">Blautia hydrogenotrophica (strain DSM 10507 / JCM 14656 / S5a33)</name>
    <name type="common">Ruminococcus hydrogenotrophicus</name>
    <dbReference type="NCBI Taxonomy" id="476272"/>
    <lineage>
        <taxon>Bacteria</taxon>
        <taxon>Bacillati</taxon>
        <taxon>Bacillota</taxon>
        <taxon>Clostridia</taxon>
        <taxon>Lachnospirales</taxon>
        <taxon>Lachnospiraceae</taxon>
        <taxon>Blautia</taxon>
    </lineage>
</organism>
<evidence type="ECO:0000313" key="3">
    <source>
        <dbReference type="Proteomes" id="UP000003100"/>
    </source>
</evidence>
<dbReference type="InterPro" id="IPR014444">
    <property type="entry name" value="PH1575-like"/>
</dbReference>
<protein>
    <recommendedName>
        <fullName evidence="1">Damage-control phosphatase ARMT1-like metal-binding domain-containing protein</fullName>
    </recommendedName>
</protein>
<name>C0CHD9_BLAHS</name>
<dbReference type="EMBL" id="ACBZ01000007">
    <property type="protein sequence ID" value="EEG50820.1"/>
    <property type="molecule type" value="Genomic_DNA"/>
</dbReference>
<dbReference type="PIRSF" id="PIRSF006593">
    <property type="entry name" value="UCP006593"/>
    <property type="match status" value="1"/>
</dbReference>
<gene>
    <name evidence="2" type="ORF">RUMHYD_00253</name>
</gene>
<dbReference type="InterPro" id="IPR002791">
    <property type="entry name" value="ARMT1-like_metal-bd"/>
</dbReference>
<dbReference type="HOGENOM" id="CLU_071520_0_0_9"/>
<dbReference type="GeneID" id="86821530"/>
<evidence type="ECO:0000313" key="2">
    <source>
        <dbReference type="EMBL" id="EEG50820.1"/>
    </source>
</evidence>
<evidence type="ECO:0000259" key="1">
    <source>
        <dbReference type="Pfam" id="PF01937"/>
    </source>
</evidence>
<dbReference type="PATRIC" id="fig|476272.21.peg.3259"/>
<sequence length="294" mass="32997">MKVDQQCFLCCAKKAMSLLEQYQVPQEKAVRLMKEIYGGFSRADEEVSAPILMADMMGILDANVGISDAYEGPKRQYNQELLRRSHDIKGEIDGSKEPFMTGLRYALTGNYIDFGAMDTVSEEKLDELLGKCQEITVDEVEARRLKEDIARAKRLVYVTDNAGEIVLDSLWLQIIKEQNQQLDITVLVRGGAILNDAAEEDAAFVNLDKSFQVISNGTKIPGTSMEEISSQAREALLQADVCIAKGQGNFESLHGCGLNVYYLFLCKCDLFVKKFQVPRFSPVIVHEKRIVQYT</sequence>